<evidence type="ECO:0000256" key="4">
    <source>
        <dbReference type="ARBA" id="ARBA00022989"/>
    </source>
</evidence>
<evidence type="ECO:0000313" key="9">
    <source>
        <dbReference type="Proteomes" id="UP000694843"/>
    </source>
</evidence>
<evidence type="ECO:0000256" key="6">
    <source>
        <dbReference type="ARBA" id="ARBA00023136"/>
    </source>
</evidence>
<protein>
    <recommendedName>
        <fullName evidence="7">MICOS complex subunit</fullName>
    </recommendedName>
</protein>
<keyword evidence="6" id="KW-0472">Membrane</keyword>
<feature type="compositionally biased region" description="Basic and acidic residues" evidence="8">
    <location>
        <begin position="189"/>
        <end position="205"/>
    </location>
</feature>
<comment type="similarity">
    <text evidence="2">Belongs to the apolipoprotein O/MICOS complex subunit Mic27 family.</text>
</comment>
<evidence type="ECO:0000256" key="2">
    <source>
        <dbReference type="ARBA" id="ARBA00010904"/>
    </source>
</evidence>
<comment type="function">
    <text evidence="7">Component of the MICOS complex, a large protein complex of the mitochondrial inner membrane that plays crucial roles in the maintenance of crista junctions, inner membrane architecture, and formation of contact sites to the outer membrane.</text>
</comment>
<dbReference type="GO" id="GO:0042407">
    <property type="term" value="P:cristae formation"/>
    <property type="evidence" value="ECO:0007669"/>
    <property type="project" value="InterPro"/>
</dbReference>
<proteinExistence type="inferred from homology"/>
<dbReference type="RefSeq" id="XP_018026479.1">
    <property type="nucleotide sequence ID" value="XM_018170990.2"/>
</dbReference>
<comment type="subcellular location">
    <subcellularLocation>
        <location evidence="7">Mitochondrion inner membrane</location>
    </subcellularLocation>
    <subcellularLocation>
        <location evidence="1">Mitochondrion membrane</location>
    </subcellularLocation>
</comment>
<sequence length="219" mass="23609">MAQDKSKPCCSGKVRPSQLPIYDDPDDLYDISYEVSGKGQLQEGVEMVRKELSGAVDATKELRDQVNHIYQTGIAHTAGQLAYLREDENIVQRSGAIAAGGVLGLLLGARGRFFRKLIYASGGAGGTAGILYPQHSKQYMQEAFDAANTYSTVAYNFFVGVKPQASTASDKKEATTAPANASLDDDKVEEASKNERKADATEDHGQSNPSDADMYTTRS</sequence>
<evidence type="ECO:0000256" key="3">
    <source>
        <dbReference type="ARBA" id="ARBA00022692"/>
    </source>
</evidence>
<dbReference type="OrthoDB" id="5973346at2759"/>
<comment type="subunit">
    <text evidence="7">Component of the mitochondrial contact site and cristae organizing system (MICOS) complex.</text>
</comment>
<keyword evidence="3" id="KW-0812">Transmembrane</keyword>
<keyword evidence="5 7" id="KW-0496">Mitochondrion</keyword>
<keyword evidence="7" id="KW-0999">Mitochondrion inner membrane</keyword>
<dbReference type="Pfam" id="PF09769">
    <property type="entry name" value="ApoO"/>
    <property type="match status" value="1"/>
</dbReference>
<evidence type="ECO:0000256" key="1">
    <source>
        <dbReference type="ARBA" id="ARBA00004325"/>
    </source>
</evidence>
<evidence type="ECO:0000256" key="7">
    <source>
        <dbReference type="RuleBase" id="RU363021"/>
    </source>
</evidence>
<keyword evidence="4" id="KW-1133">Transmembrane helix</keyword>
<gene>
    <name evidence="10" type="primary">LOC108681910</name>
</gene>
<dbReference type="GeneID" id="108681910"/>
<feature type="region of interest" description="Disordered" evidence="8">
    <location>
        <begin position="168"/>
        <end position="219"/>
    </location>
</feature>
<dbReference type="PANTHER" id="PTHR14564">
    <property type="entry name" value="MICOS COMPLEX SUBUNIT MIC26 / MIC27 FAMILY MEMBER"/>
    <property type="match status" value="1"/>
</dbReference>
<evidence type="ECO:0000256" key="8">
    <source>
        <dbReference type="SAM" id="MobiDB-lite"/>
    </source>
</evidence>
<reference evidence="10" key="1">
    <citation type="submission" date="2025-08" db="UniProtKB">
        <authorList>
            <consortium name="RefSeq"/>
        </authorList>
    </citation>
    <scope>IDENTIFICATION</scope>
    <source>
        <tissue evidence="10">Whole organism</tissue>
    </source>
</reference>
<dbReference type="Proteomes" id="UP000694843">
    <property type="component" value="Unplaced"/>
</dbReference>
<dbReference type="AlphaFoldDB" id="A0A8B7PJY8"/>
<feature type="compositionally biased region" description="Polar residues" evidence="8">
    <location>
        <begin position="206"/>
        <end position="219"/>
    </location>
</feature>
<evidence type="ECO:0000256" key="5">
    <source>
        <dbReference type="ARBA" id="ARBA00023128"/>
    </source>
</evidence>
<keyword evidence="9" id="KW-1185">Reference proteome</keyword>
<organism evidence="9 10">
    <name type="scientific">Hyalella azteca</name>
    <name type="common">Amphipod</name>
    <dbReference type="NCBI Taxonomy" id="294128"/>
    <lineage>
        <taxon>Eukaryota</taxon>
        <taxon>Metazoa</taxon>
        <taxon>Ecdysozoa</taxon>
        <taxon>Arthropoda</taxon>
        <taxon>Crustacea</taxon>
        <taxon>Multicrustacea</taxon>
        <taxon>Malacostraca</taxon>
        <taxon>Eumalacostraca</taxon>
        <taxon>Peracarida</taxon>
        <taxon>Amphipoda</taxon>
        <taxon>Senticaudata</taxon>
        <taxon>Talitrida</taxon>
        <taxon>Talitroidea</taxon>
        <taxon>Hyalellidae</taxon>
        <taxon>Hyalella</taxon>
    </lineage>
</organism>
<evidence type="ECO:0000313" key="10">
    <source>
        <dbReference type="RefSeq" id="XP_018026479.1"/>
    </source>
</evidence>
<dbReference type="InterPro" id="IPR033182">
    <property type="entry name" value="MIC26/MIC27_animal"/>
</dbReference>
<dbReference type="GO" id="GO:0061617">
    <property type="term" value="C:MICOS complex"/>
    <property type="evidence" value="ECO:0007669"/>
    <property type="project" value="UniProtKB-UniRule"/>
</dbReference>
<accession>A0A8B7PJY8</accession>
<dbReference type="CTD" id="41959"/>
<name>A0A8B7PJY8_HYAAZ</name>
<dbReference type="InterPro" id="IPR019166">
    <property type="entry name" value="MIC26/MIC27"/>
</dbReference>